<evidence type="ECO:0000256" key="1">
    <source>
        <dbReference type="ARBA" id="ARBA00023125"/>
    </source>
</evidence>
<dbReference type="Gene3D" id="1.10.357.10">
    <property type="entry name" value="Tetracycline Repressor, domain 2"/>
    <property type="match status" value="1"/>
</dbReference>
<comment type="caution">
    <text evidence="4">The sequence shown here is derived from an EMBL/GenBank/DDBJ whole genome shotgun (WGS) entry which is preliminary data.</text>
</comment>
<dbReference type="Proteomes" id="UP000476030">
    <property type="component" value="Unassembled WGS sequence"/>
</dbReference>
<dbReference type="Gene3D" id="1.10.10.60">
    <property type="entry name" value="Homeodomain-like"/>
    <property type="match status" value="1"/>
</dbReference>
<feature type="DNA-binding region" description="H-T-H motif" evidence="2">
    <location>
        <begin position="42"/>
        <end position="61"/>
    </location>
</feature>
<dbReference type="GO" id="GO:0000976">
    <property type="term" value="F:transcription cis-regulatory region binding"/>
    <property type="evidence" value="ECO:0007669"/>
    <property type="project" value="TreeGrafter"/>
</dbReference>
<dbReference type="Pfam" id="PF08362">
    <property type="entry name" value="TetR_C_3"/>
    <property type="match status" value="1"/>
</dbReference>
<evidence type="ECO:0000256" key="2">
    <source>
        <dbReference type="PROSITE-ProRule" id="PRU00335"/>
    </source>
</evidence>
<dbReference type="PROSITE" id="PS50977">
    <property type="entry name" value="HTH_TETR_2"/>
    <property type="match status" value="1"/>
</dbReference>
<dbReference type="PRINTS" id="PR00455">
    <property type="entry name" value="HTHTETR"/>
</dbReference>
<dbReference type="AlphaFoldDB" id="A0A6L8W589"/>
<dbReference type="PANTHER" id="PTHR30055">
    <property type="entry name" value="HTH-TYPE TRANSCRIPTIONAL REGULATOR RUTR"/>
    <property type="match status" value="1"/>
</dbReference>
<evidence type="ECO:0000313" key="5">
    <source>
        <dbReference type="Proteomes" id="UP000476030"/>
    </source>
</evidence>
<sequence>MNVETNATADDSSQGRIRQENIEKIMKAAEKVFAGNGFRGATTAAIAEEAGLPKANIHYYFGTKAKLYRAVLDDIIALWLSSFREIGENDDPATTLADYIRAKMQLSQNRPNASKVFANELIRGAPRISGYLETELKEWVEEKAAILDHWIEEGRMAPVDSKRLLFHIWSMTQTWADFEVQWAAVLGRKKKLKAEDFDAATDFIITIVLRTCGLQPIPSRS</sequence>
<reference evidence="4 5" key="1">
    <citation type="submission" date="2019-12" db="EMBL/GenBank/DDBJ databases">
        <title>Snethiella sp. nov. sp. isolated from sea sand.</title>
        <authorList>
            <person name="Kim J."/>
            <person name="Jeong S.E."/>
            <person name="Jung H.S."/>
            <person name="Jeon C.O."/>
        </authorList>
    </citation>
    <scope>NUCLEOTIDE SEQUENCE [LARGE SCALE GENOMIC DNA]</scope>
    <source>
        <strain evidence="4 5">DP05</strain>
    </source>
</reference>
<dbReference type="GO" id="GO:0045892">
    <property type="term" value="P:negative regulation of DNA-templated transcription"/>
    <property type="evidence" value="ECO:0007669"/>
    <property type="project" value="InterPro"/>
</dbReference>
<organism evidence="4 5">
    <name type="scientific">Sneathiella litorea</name>
    <dbReference type="NCBI Taxonomy" id="2606216"/>
    <lineage>
        <taxon>Bacteria</taxon>
        <taxon>Pseudomonadati</taxon>
        <taxon>Pseudomonadota</taxon>
        <taxon>Alphaproteobacteria</taxon>
        <taxon>Sneathiellales</taxon>
        <taxon>Sneathiellaceae</taxon>
        <taxon>Sneathiella</taxon>
    </lineage>
</organism>
<dbReference type="SUPFAM" id="SSF46689">
    <property type="entry name" value="Homeodomain-like"/>
    <property type="match status" value="1"/>
</dbReference>
<dbReference type="InterPro" id="IPR009057">
    <property type="entry name" value="Homeodomain-like_sf"/>
</dbReference>
<keyword evidence="1 2" id="KW-0238">DNA-binding</keyword>
<name>A0A6L8W589_9PROT</name>
<dbReference type="InterPro" id="IPR036271">
    <property type="entry name" value="Tet_transcr_reg_TetR-rel_C_sf"/>
</dbReference>
<feature type="domain" description="HTH tetR-type" evidence="3">
    <location>
        <begin position="19"/>
        <end position="79"/>
    </location>
</feature>
<dbReference type="Pfam" id="PF00440">
    <property type="entry name" value="TetR_N"/>
    <property type="match status" value="1"/>
</dbReference>
<protein>
    <submittedName>
        <fullName evidence="4">TetR family transcriptional regulator</fullName>
    </submittedName>
</protein>
<dbReference type="PANTHER" id="PTHR30055:SF196">
    <property type="entry name" value="HTH-TYPE TRANSCRIPTIONAL REGULATOR RUTR"/>
    <property type="match status" value="1"/>
</dbReference>
<proteinExistence type="predicted"/>
<keyword evidence="5" id="KW-1185">Reference proteome</keyword>
<dbReference type="SUPFAM" id="SSF48498">
    <property type="entry name" value="Tetracyclin repressor-like, C-terminal domain"/>
    <property type="match status" value="1"/>
</dbReference>
<dbReference type="InterPro" id="IPR050109">
    <property type="entry name" value="HTH-type_TetR-like_transc_reg"/>
</dbReference>
<dbReference type="InterPro" id="IPR013573">
    <property type="entry name" value="Tscrpt_reg_YcdC_C"/>
</dbReference>
<gene>
    <name evidence="4" type="ORF">GQE98_06560</name>
</gene>
<accession>A0A6L8W589</accession>
<dbReference type="EMBL" id="WTUW01000002">
    <property type="protein sequence ID" value="MZR30295.1"/>
    <property type="molecule type" value="Genomic_DNA"/>
</dbReference>
<dbReference type="InterPro" id="IPR001647">
    <property type="entry name" value="HTH_TetR"/>
</dbReference>
<evidence type="ECO:0000259" key="3">
    <source>
        <dbReference type="PROSITE" id="PS50977"/>
    </source>
</evidence>
<dbReference type="GO" id="GO:0003700">
    <property type="term" value="F:DNA-binding transcription factor activity"/>
    <property type="evidence" value="ECO:0007669"/>
    <property type="project" value="TreeGrafter"/>
</dbReference>
<evidence type="ECO:0000313" key="4">
    <source>
        <dbReference type="EMBL" id="MZR30295.1"/>
    </source>
</evidence>
<dbReference type="RefSeq" id="WP_161314890.1">
    <property type="nucleotide sequence ID" value="NZ_WTUW01000002.1"/>
</dbReference>